<name>A0A1W6AAQ8_BACMY</name>
<dbReference type="Pfam" id="PF08279">
    <property type="entry name" value="HTH_11"/>
    <property type="match status" value="1"/>
</dbReference>
<feature type="domain" description="Helix-turn-helix type 11" evidence="1">
    <location>
        <begin position="5"/>
        <end position="35"/>
    </location>
</feature>
<evidence type="ECO:0000259" key="1">
    <source>
        <dbReference type="Pfam" id="PF08279"/>
    </source>
</evidence>
<organism evidence="2 3">
    <name type="scientific">Bacillus mycoides</name>
    <dbReference type="NCBI Taxonomy" id="1405"/>
    <lineage>
        <taxon>Bacteria</taxon>
        <taxon>Bacillati</taxon>
        <taxon>Bacillota</taxon>
        <taxon>Bacilli</taxon>
        <taxon>Bacillales</taxon>
        <taxon>Bacillaceae</taxon>
        <taxon>Bacillus</taxon>
        <taxon>Bacillus cereus group</taxon>
    </lineage>
</organism>
<evidence type="ECO:0000313" key="3">
    <source>
        <dbReference type="Proteomes" id="UP000192932"/>
    </source>
</evidence>
<reference evidence="2 3" key="1">
    <citation type="submission" date="2017-04" db="EMBL/GenBank/DDBJ databases">
        <title>The Characteristic of a Fine Plant Growth-Promoting Rhizobacteria Bacillus mycoides Gnyt1 and its Whole Genome Sequencing Analysis.</title>
        <authorList>
            <person name="Li J.H."/>
            <person name="Yao T."/>
        </authorList>
    </citation>
    <scope>NUCLEOTIDE SEQUENCE [LARGE SCALE GENOMIC DNA]</scope>
    <source>
        <strain evidence="2 3">Gnyt1</strain>
    </source>
</reference>
<dbReference type="EMBL" id="CP020743">
    <property type="protein sequence ID" value="ARJ22993.1"/>
    <property type="molecule type" value="Genomic_DNA"/>
</dbReference>
<proteinExistence type="predicted"/>
<dbReference type="Gene3D" id="1.10.10.60">
    <property type="entry name" value="Homeodomain-like"/>
    <property type="match status" value="1"/>
</dbReference>
<dbReference type="InterPro" id="IPR013196">
    <property type="entry name" value="HTH_11"/>
</dbReference>
<gene>
    <name evidence="2" type="ORF">B7492_18205</name>
</gene>
<accession>A0A1W6AAQ8</accession>
<dbReference type="SUPFAM" id="SSF88659">
    <property type="entry name" value="Sigma3 and sigma4 domains of RNA polymerase sigma factors"/>
    <property type="match status" value="1"/>
</dbReference>
<dbReference type="Proteomes" id="UP000192932">
    <property type="component" value="Chromosome"/>
</dbReference>
<dbReference type="RefSeq" id="WP_085312004.1">
    <property type="nucleotide sequence ID" value="NZ_CP020743.1"/>
</dbReference>
<evidence type="ECO:0000313" key="2">
    <source>
        <dbReference type="EMBL" id="ARJ22993.1"/>
    </source>
</evidence>
<protein>
    <recommendedName>
        <fullName evidence="1">Helix-turn-helix type 11 domain-containing protein</fullName>
    </recommendedName>
</protein>
<dbReference type="AlphaFoldDB" id="A0A1W6AAQ8"/>
<sequence length="58" mass="6713">MSNSQNIYKLIMSRGRGITQEKIAKYLNVSRSTIKTILYRSEIKIAKQVRESLFCESS</sequence>
<dbReference type="InterPro" id="IPR013324">
    <property type="entry name" value="RNA_pol_sigma_r3/r4-like"/>
</dbReference>